<protein>
    <submittedName>
        <fullName evidence="1">Uncharacterized protein</fullName>
    </submittedName>
</protein>
<evidence type="ECO:0000313" key="1">
    <source>
        <dbReference type="EMBL" id="KAI7996241.1"/>
    </source>
</evidence>
<gene>
    <name evidence="1" type="ORF">LOK49_LG10G02311</name>
</gene>
<sequence length="109" mass="12637">MFVTGHTKVKISNSRSSNVADNDNNNPSSNYTRNFIADEHHVIKAKKNRDDKAKKTSETQYYDVMLIEILRLTEKGIEETHWVNEKAIEFEDVEEICTVLGNKFNKFLT</sequence>
<comment type="caution">
    <text evidence="1">The sequence shown here is derived from an EMBL/GenBank/DDBJ whole genome shotgun (WGS) entry which is preliminary data.</text>
</comment>
<accession>A0ACC0G853</accession>
<proteinExistence type="predicted"/>
<name>A0ACC0G853_9ERIC</name>
<reference evidence="1 2" key="1">
    <citation type="journal article" date="2022" name="Plant J.">
        <title>Chromosome-level genome of Camellia lanceoleosa provides a valuable resource for understanding genome evolution and self-incompatibility.</title>
        <authorList>
            <person name="Gong W."/>
            <person name="Xiao S."/>
            <person name="Wang L."/>
            <person name="Liao Z."/>
            <person name="Chang Y."/>
            <person name="Mo W."/>
            <person name="Hu G."/>
            <person name="Li W."/>
            <person name="Zhao G."/>
            <person name="Zhu H."/>
            <person name="Hu X."/>
            <person name="Ji K."/>
            <person name="Xiang X."/>
            <person name="Song Q."/>
            <person name="Yuan D."/>
            <person name="Jin S."/>
            <person name="Zhang L."/>
        </authorList>
    </citation>
    <scope>NUCLEOTIDE SEQUENCE [LARGE SCALE GENOMIC DNA]</scope>
    <source>
        <strain evidence="1">SQ_2022a</strain>
    </source>
</reference>
<dbReference type="EMBL" id="CM045767">
    <property type="protein sequence ID" value="KAI7996241.1"/>
    <property type="molecule type" value="Genomic_DNA"/>
</dbReference>
<keyword evidence="2" id="KW-1185">Reference proteome</keyword>
<dbReference type="Proteomes" id="UP001060215">
    <property type="component" value="Chromosome 10"/>
</dbReference>
<organism evidence="1 2">
    <name type="scientific">Camellia lanceoleosa</name>
    <dbReference type="NCBI Taxonomy" id="1840588"/>
    <lineage>
        <taxon>Eukaryota</taxon>
        <taxon>Viridiplantae</taxon>
        <taxon>Streptophyta</taxon>
        <taxon>Embryophyta</taxon>
        <taxon>Tracheophyta</taxon>
        <taxon>Spermatophyta</taxon>
        <taxon>Magnoliopsida</taxon>
        <taxon>eudicotyledons</taxon>
        <taxon>Gunneridae</taxon>
        <taxon>Pentapetalae</taxon>
        <taxon>asterids</taxon>
        <taxon>Ericales</taxon>
        <taxon>Theaceae</taxon>
        <taxon>Camellia</taxon>
    </lineage>
</organism>
<evidence type="ECO:0000313" key="2">
    <source>
        <dbReference type="Proteomes" id="UP001060215"/>
    </source>
</evidence>